<keyword evidence="10" id="KW-1185">Reference proteome</keyword>
<evidence type="ECO:0000256" key="4">
    <source>
        <dbReference type="ARBA" id="ARBA00023002"/>
    </source>
</evidence>
<sequence>MSNTKLIVVVGITGNQGSSVANSFLHIPGWRIRGITRNPTSTSAETWVSKGVELVQADLDDLNSLERAFSGASAIFAVTDFWSHFFGPANGPKAQKAGMSINEFAYQREITQGMNMALAASSSAVLSTLTHYVFSTLSDTKKWSKGKYTNNFHFDSKAAVTARIGAELPELAARLSTIQVGFKFNNMNKLHDVIIVGAGPVGLLLACELGLAGISVLVLERDAAPESPGKIQPFGFRGLHTSSIEILNRRGLLDKLFDSSERPHSPPKAEGGFMFGGHFAGIMLNIHKLDLTRHKYRLTGPSLMPARTTIEQIETVLTERAESLGVKILRGHGFDRIVQEDENGVTVEAGGSGKHFNARWLVGCDGGRSRVRKAAGFEFDGTEATLTGYSLRCDIDHPEKLEMGFNPSENGFYIFSPWGMFSLMDFDGGAGQTQELTQEQITTPTLSYKLPLPDNFNTMNTSTPQMPHFGNVVQPYLKNGDKDYSAQVLQHWSPAIDPSHHIGEALHEAILRNDETAVRMILDAGGDPKVQQNGDPGFTPLLAASQYGRLEMASLFWRLVGPDGRFYPSKRSNLSCLQVAARNGHVELVDYFLDVWNGWTDDEKRRAVYDAASSWCDDVVALLLAKVDCPPDIVQGALEEVVRRKLILPEDPMKPPPRAEDYVYQQRVVHRLIDAGANPDTTNGRPPNQPLLHTACLSVGCIGAIRGLLEKGGNANAQDARGRSALQCLVSRPPISTDAVRILLQHGALIEMTGEAGETLLHRVAQTGTVEQLNLFVSYSDDPDTAIRSVTLHGESLLHYAAAGGREDVVDFLLTRGLDVNSATSNGWTPLLCALSPTNAKRQQILYRLANTLLQRGANAHVVTAEGWTPLHALATWPTPFSARDQEARKAAAPLVQELISRGAPVDTGSIVIQSPSLTPNKLRDVWGFRMQKFVEDLAIPIQDLEGMSADTTPLMWAMRSNAIDIFEIIRAHLDSTRGDGGN</sequence>
<dbReference type="PRINTS" id="PR00420">
    <property type="entry name" value="RNGMNOXGNASE"/>
</dbReference>
<accession>A0AAV9SSQ0</accession>
<dbReference type="SUPFAM" id="SSF51735">
    <property type="entry name" value="NAD(P)-binding Rossmann-fold domains"/>
    <property type="match status" value="1"/>
</dbReference>
<proteinExistence type="predicted"/>
<dbReference type="InterPro" id="IPR036291">
    <property type="entry name" value="NAD(P)-bd_dom_sf"/>
</dbReference>
<feature type="domain" description="NmrA-like" evidence="8">
    <location>
        <begin position="4"/>
        <end position="167"/>
    </location>
</feature>
<feature type="repeat" description="ANK" evidence="6">
    <location>
        <begin position="793"/>
        <end position="825"/>
    </location>
</feature>
<evidence type="ECO:0000313" key="9">
    <source>
        <dbReference type="EMBL" id="KAK6206272.1"/>
    </source>
</evidence>
<dbReference type="SMART" id="SM00248">
    <property type="entry name" value="ANK"/>
    <property type="match status" value="9"/>
</dbReference>
<dbReference type="Gene3D" id="3.40.50.720">
    <property type="entry name" value="NAD(P)-binding Rossmann-like Domain"/>
    <property type="match status" value="1"/>
</dbReference>
<dbReference type="Gene3D" id="1.25.40.20">
    <property type="entry name" value="Ankyrin repeat-containing domain"/>
    <property type="match status" value="3"/>
</dbReference>
<dbReference type="GO" id="GO:0016491">
    <property type="term" value="F:oxidoreductase activity"/>
    <property type="evidence" value="ECO:0007669"/>
    <property type="project" value="UniProtKB-KW"/>
</dbReference>
<feature type="domain" description="FAD-binding" evidence="7">
    <location>
        <begin position="192"/>
        <end position="412"/>
    </location>
</feature>
<keyword evidence="4" id="KW-0560">Oxidoreductase</keyword>
<dbReference type="SUPFAM" id="SSF51905">
    <property type="entry name" value="FAD/NAD(P)-binding domain"/>
    <property type="match status" value="1"/>
</dbReference>
<keyword evidence="3" id="KW-0274">FAD</keyword>
<dbReference type="Gene3D" id="3.50.50.60">
    <property type="entry name" value="FAD/NAD(P)-binding domain"/>
    <property type="match status" value="1"/>
</dbReference>
<evidence type="ECO:0000256" key="6">
    <source>
        <dbReference type="PROSITE-ProRule" id="PRU00023"/>
    </source>
</evidence>
<evidence type="ECO:0000313" key="10">
    <source>
        <dbReference type="Proteomes" id="UP001327957"/>
    </source>
</evidence>
<evidence type="ECO:0000259" key="8">
    <source>
        <dbReference type="Pfam" id="PF05368"/>
    </source>
</evidence>
<reference evidence="9 10" key="1">
    <citation type="submission" date="2023-04" db="EMBL/GenBank/DDBJ databases">
        <title>Colletotrichum tabacum stain YC1 causing leaf anthracnose on Nicotiana tabacum(L.) cv.</title>
        <authorList>
            <person name="Ji Z."/>
            <person name="Wang M."/>
            <person name="Zhang J."/>
            <person name="Wang N."/>
            <person name="Zhou Z."/>
        </authorList>
    </citation>
    <scope>NUCLEOTIDE SEQUENCE [LARGE SCALE GENOMIC DNA]</scope>
    <source>
        <strain evidence="9 10">YC1</strain>
    </source>
</reference>
<dbReference type="GO" id="GO:0071949">
    <property type="term" value="F:FAD binding"/>
    <property type="evidence" value="ECO:0007669"/>
    <property type="project" value="InterPro"/>
</dbReference>
<dbReference type="PROSITE" id="PS50088">
    <property type="entry name" value="ANK_REPEAT"/>
    <property type="match status" value="1"/>
</dbReference>
<evidence type="ECO:0000256" key="3">
    <source>
        <dbReference type="ARBA" id="ARBA00022827"/>
    </source>
</evidence>
<dbReference type="Pfam" id="PF12796">
    <property type="entry name" value="Ank_2"/>
    <property type="match status" value="1"/>
</dbReference>
<keyword evidence="1" id="KW-0285">Flavoprotein</keyword>
<dbReference type="PANTHER" id="PTHR24198">
    <property type="entry name" value="ANKYRIN REPEAT AND PROTEIN KINASE DOMAIN-CONTAINING PROTEIN"/>
    <property type="match status" value="1"/>
</dbReference>
<dbReference type="PROSITE" id="PS50297">
    <property type="entry name" value="ANK_REP_REGION"/>
    <property type="match status" value="1"/>
</dbReference>
<organism evidence="9 10">
    <name type="scientific">Colletotrichum tabaci</name>
    <dbReference type="NCBI Taxonomy" id="1209068"/>
    <lineage>
        <taxon>Eukaryota</taxon>
        <taxon>Fungi</taxon>
        <taxon>Dikarya</taxon>
        <taxon>Ascomycota</taxon>
        <taxon>Pezizomycotina</taxon>
        <taxon>Sordariomycetes</taxon>
        <taxon>Hypocreomycetidae</taxon>
        <taxon>Glomerellales</taxon>
        <taxon>Glomerellaceae</taxon>
        <taxon>Colletotrichum</taxon>
        <taxon>Colletotrichum destructivum species complex</taxon>
    </lineage>
</organism>
<keyword evidence="2" id="KW-0677">Repeat</keyword>
<evidence type="ECO:0000256" key="1">
    <source>
        <dbReference type="ARBA" id="ARBA00022630"/>
    </source>
</evidence>
<evidence type="ECO:0000256" key="2">
    <source>
        <dbReference type="ARBA" id="ARBA00022737"/>
    </source>
</evidence>
<dbReference type="Gene3D" id="3.30.70.2450">
    <property type="match status" value="1"/>
</dbReference>
<dbReference type="InterPro" id="IPR036770">
    <property type="entry name" value="Ankyrin_rpt-contain_sf"/>
</dbReference>
<name>A0AAV9SSQ0_9PEZI</name>
<dbReference type="InterPro" id="IPR008030">
    <property type="entry name" value="NmrA-like"/>
</dbReference>
<dbReference type="Pfam" id="PF05368">
    <property type="entry name" value="NmrA"/>
    <property type="match status" value="1"/>
</dbReference>
<dbReference type="Pfam" id="PF01494">
    <property type="entry name" value="FAD_binding_3"/>
    <property type="match status" value="1"/>
</dbReference>
<dbReference type="PANTHER" id="PTHR24198:SF165">
    <property type="entry name" value="ANKYRIN REPEAT-CONTAINING PROTEIN-RELATED"/>
    <property type="match status" value="1"/>
</dbReference>
<dbReference type="Proteomes" id="UP001327957">
    <property type="component" value="Unassembled WGS sequence"/>
</dbReference>
<dbReference type="AlphaFoldDB" id="A0AAV9SSQ0"/>
<dbReference type="InterPro" id="IPR002110">
    <property type="entry name" value="Ankyrin_rpt"/>
</dbReference>
<dbReference type="SUPFAM" id="SSF48403">
    <property type="entry name" value="Ankyrin repeat"/>
    <property type="match status" value="1"/>
</dbReference>
<dbReference type="InterPro" id="IPR036188">
    <property type="entry name" value="FAD/NAD-bd_sf"/>
</dbReference>
<keyword evidence="5 6" id="KW-0040">ANK repeat</keyword>
<protein>
    <submittedName>
        <fullName evidence="9">Uncharacterized protein</fullName>
    </submittedName>
</protein>
<gene>
    <name evidence="9" type="ORF">QIS74_13691</name>
</gene>
<comment type="caution">
    <text evidence="9">The sequence shown here is derived from an EMBL/GenBank/DDBJ whole genome shotgun (WGS) entry which is preliminary data.</text>
</comment>
<dbReference type="EMBL" id="JASAOK010000056">
    <property type="protein sequence ID" value="KAK6206272.1"/>
    <property type="molecule type" value="Genomic_DNA"/>
</dbReference>
<evidence type="ECO:0000259" key="7">
    <source>
        <dbReference type="Pfam" id="PF01494"/>
    </source>
</evidence>
<evidence type="ECO:0000256" key="5">
    <source>
        <dbReference type="ARBA" id="ARBA00023043"/>
    </source>
</evidence>
<dbReference type="InterPro" id="IPR002938">
    <property type="entry name" value="FAD-bd"/>
</dbReference>